<evidence type="ECO:0000313" key="7">
    <source>
        <dbReference type="Proteomes" id="UP000034235"/>
    </source>
</evidence>
<dbReference type="AlphaFoldDB" id="A0A0G0J9Q2"/>
<dbReference type="InterPro" id="IPR047865">
    <property type="entry name" value="Ribosomal_uL10_bac_type"/>
</dbReference>
<comment type="caution">
    <text evidence="6">The sequence shown here is derived from an EMBL/GenBank/DDBJ whole genome shotgun (WGS) entry which is preliminary data.</text>
</comment>
<dbReference type="Pfam" id="PF00466">
    <property type="entry name" value="Ribosomal_L10"/>
    <property type="match status" value="1"/>
</dbReference>
<dbReference type="Gene3D" id="6.10.250.290">
    <property type="match status" value="1"/>
</dbReference>
<proteinExistence type="inferred from homology"/>
<name>A0A0G0J9Q2_9BACT</name>
<evidence type="ECO:0000256" key="2">
    <source>
        <dbReference type="ARBA" id="ARBA00022980"/>
    </source>
</evidence>
<dbReference type="SUPFAM" id="SSF160369">
    <property type="entry name" value="Ribosomal protein L10-like"/>
    <property type="match status" value="1"/>
</dbReference>
<evidence type="ECO:0000256" key="4">
    <source>
        <dbReference type="ARBA" id="ARBA00035202"/>
    </source>
</evidence>
<evidence type="ECO:0000313" key="6">
    <source>
        <dbReference type="EMBL" id="KKQ64363.1"/>
    </source>
</evidence>
<organism evidence="6 7">
    <name type="scientific">Candidatus Daviesbacteria bacterium GW2011_GWA2_38_24</name>
    <dbReference type="NCBI Taxonomy" id="1618422"/>
    <lineage>
        <taxon>Bacteria</taxon>
        <taxon>Candidatus Daviesiibacteriota</taxon>
    </lineage>
</organism>
<sequence length="180" mass="20428">MASQLKKNQVDSIIQLLEKGHNFLLVKMGKTTHQSLESLRKELRKTDSQVKVIKNTLFEKSINKIALKKSVFKDLKKQFLPLKETSALVTLGDRWNEGLKTIYLFAKKDSSLSFKLSLLDNGIYDAEKTAQLAQLPSKEELLGKIIGSMKSPMSKFVYALKFNANKFVYILKAKSKEVSN</sequence>
<dbReference type="CDD" id="cd05797">
    <property type="entry name" value="Ribosomal_L10"/>
    <property type="match status" value="1"/>
</dbReference>
<dbReference type="Gene3D" id="3.30.70.1730">
    <property type="match status" value="1"/>
</dbReference>
<dbReference type="PANTHER" id="PTHR11560">
    <property type="entry name" value="39S RIBOSOMAL PROTEIN L10, MITOCHONDRIAL"/>
    <property type="match status" value="1"/>
</dbReference>
<dbReference type="Proteomes" id="UP000034235">
    <property type="component" value="Unassembled WGS sequence"/>
</dbReference>
<evidence type="ECO:0000256" key="5">
    <source>
        <dbReference type="ARBA" id="ARBA00035502"/>
    </source>
</evidence>
<evidence type="ECO:0000256" key="3">
    <source>
        <dbReference type="ARBA" id="ARBA00023274"/>
    </source>
</evidence>
<reference evidence="6 7" key="1">
    <citation type="journal article" date="2015" name="Nature">
        <title>rRNA introns, odd ribosomes, and small enigmatic genomes across a large radiation of phyla.</title>
        <authorList>
            <person name="Brown C.T."/>
            <person name="Hug L.A."/>
            <person name="Thomas B.C."/>
            <person name="Sharon I."/>
            <person name="Castelle C.J."/>
            <person name="Singh A."/>
            <person name="Wilkins M.J."/>
            <person name="Williams K.H."/>
            <person name="Banfield J.F."/>
        </authorList>
    </citation>
    <scope>NUCLEOTIDE SEQUENCE [LARGE SCALE GENOMIC DNA]</scope>
</reference>
<accession>A0A0G0J9Q2</accession>
<dbReference type="NCBIfam" id="NF000955">
    <property type="entry name" value="PRK00099.1-1"/>
    <property type="match status" value="1"/>
</dbReference>
<dbReference type="GO" id="GO:1990904">
    <property type="term" value="C:ribonucleoprotein complex"/>
    <property type="evidence" value="ECO:0007669"/>
    <property type="project" value="UniProtKB-KW"/>
</dbReference>
<protein>
    <recommendedName>
        <fullName evidence="4">Large ribosomal subunit protein uL10</fullName>
    </recommendedName>
    <alternativeName>
        <fullName evidence="5">50S ribosomal protein L10</fullName>
    </alternativeName>
</protein>
<keyword evidence="2 6" id="KW-0689">Ribosomal protein</keyword>
<dbReference type="EMBL" id="LBUP01000023">
    <property type="protein sequence ID" value="KKQ64363.1"/>
    <property type="molecule type" value="Genomic_DNA"/>
</dbReference>
<dbReference type="InterPro" id="IPR043141">
    <property type="entry name" value="Ribosomal_uL10-like_sf"/>
</dbReference>
<dbReference type="GO" id="GO:0005840">
    <property type="term" value="C:ribosome"/>
    <property type="evidence" value="ECO:0007669"/>
    <property type="project" value="UniProtKB-KW"/>
</dbReference>
<dbReference type="InterPro" id="IPR001790">
    <property type="entry name" value="Ribosomal_uL10"/>
</dbReference>
<comment type="similarity">
    <text evidence="1">Belongs to the universal ribosomal protein uL10 family.</text>
</comment>
<gene>
    <name evidence="6" type="ORF">US86_C0023G0003</name>
</gene>
<evidence type="ECO:0000256" key="1">
    <source>
        <dbReference type="ARBA" id="ARBA00008889"/>
    </source>
</evidence>
<keyword evidence="3" id="KW-0687">Ribonucleoprotein</keyword>